<protein>
    <recommendedName>
        <fullName evidence="2">protein-tyrosine-phosphatase</fullName>
        <ecNumber evidence="2">3.1.3.48</ecNumber>
    </recommendedName>
</protein>
<dbReference type="CDD" id="cd18533">
    <property type="entry name" value="PTP_fungal"/>
    <property type="match status" value="1"/>
</dbReference>
<reference evidence="8" key="1">
    <citation type="submission" date="2016-05" db="EMBL/GenBank/DDBJ databases">
        <title>Comparative genomics of biotechnologically important yeasts.</title>
        <authorList>
            <consortium name="DOE Joint Genome Institute"/>
            <person name="Riley R."/>
            <person name="Haridas S."/>
            <person name="Wolfe K.H."/>
            <person name="Lopes M.R."/>
            <person name="Hittinger C.T."/>
            <person name="Goker M."/>
            <person name="Salamov A."/>
            <person name="Wisecaver J."/>
            <person name="Long T.M."/>
            <person name="Aerts A.L."/>
            <person name="Barry K."/>
            <person name="Choi C."/>
            <person name="Clum A."/>
            <person name="Coughlan A.Y."/>
            <person name="Deshpande S."/>
            <person name="Douglass A.P."/>
            <person name="Hanson S.J."/>
            <person name="Klenk H.-P."/>
            <person name="Labutti K."/>
            <person name="Lapidus A."/>
            <person name="Lindquist E."/>
            <person name="Lipzen A."/>
            <person name="Meier-Kolthoff J.P."/>
            <person name="Ohm R.A."/>
            <person name="Otillar R.P."/>
            <person name="Pangilinan J."/>
            <person name="Peng Y."/>
            <person name="Rokas A."/>
            <person name="Rosa C.A."/>
            <person name="Scheuner C."/>
            <person name="Sibirny A.A."/>
            <person name="Slot J.C."/>
            <person name="Stielow J.B."/>
            <person name="Sun H."/>
            <person name="Kurtzman C.P."/>
            <person name="Blackwell M."/>
            <person name="Grigoriev I.V."/>
            <person name="Jeffries T.W."/>
        </authorList>
    </citation>
    <scope>NUCLEOTIDE SEQUENCE [LARGE SCALE GENOMIC DNA]</scope>
    <source>
        <strain evidence="8">DSM 1968</strain>
    </source>
</reference>
<dbReference type="Pfam" id="PF00102">
    <property type="entry name" value="Y_phosphatase"/>
    <property type="match status" value="1"/>
</dbReference>
<dbReference type="Gene3D" id="3.40.250.10">
    <property type="entry name" value="Rhodanese-like domain"/>
    <property type="match status" value="1"/>
</dbReference>
<evidence type="ECO:0000259" key="5">
    <source>
        <dbReference type="PROSITE" id="PS50056"/>
    </source>
</evidence>
<dbReference type="PROSITE" id="PS50055">
    <property type="entry name" value="TYR_PHOSPHATASE_PTP"/>
    <property type="match status" value="1"/>
</dbReference>
<dbReference type="InterPro" id="IPR003595">
    <property type="entry name" value="Tyr_Pase_cat"/>
</dbReference>
<dbReference type="InterPro" id="IPR036873">
    <property type="entry name" value="Rhodanese-like_dom_sf"/>
</dbReference>
<feature type="domain" description="Tyrosine specific protein phosphatases" evidence="5">
    <location>
        <begin position="762"/>
        <end position="886"/>
    </location>
</feature>
<dbReference type="RefSeq" id="XP_020050653.1">
    <property type="nucleotide sequence ID" value="XM_020194862.1"/>
</dbReference>
<dbReference type="GeneID" id="30968498"/>
<dbReference type="SMART" id="SM00404">
    <property type="entry name" value="PTPc_motif"/>
    <property type="match status" value="1"/>
</dbReference>
<dbReference type="AlphaFoldDB" id="A0A1D2VRW7"/>
<proteinExistence type="inferred from homology"/>
<dbReference type="PROSITE" id="PS00383">
    <property type="entry name" value="TYR_PHOSPHATASE_1"/>
    <property type="match status" value="1"/>
</dbReference>
<dbReference type="EC" id="3.1.3.48" evidence="2"/>
<dbReference type="InterPro" id="IPR000242">
    <property type="entry name" value="PTP_cat"/>
</dbReference>
<dbReference type="InterPro" id="IPR001763">
    <property type="entry name" value="Rhodanese-like_dom"/>
</dbReference>
<dbReference type="STRING" id="1344418.A0A1D2VRW7"/>
<dbReference type="InParanoid" id="A0A1D2VRW7"/>
<evidence type="ECO:0000259" key="4">
    <source>
        <dbReference type="PROSITE" id="PS50055"/>
    </source>
</evidence>
<evidence type="ECO:0000256" key="1">
    <source>
        <dbReference type="ARBA" id="ARBA00009649"/>
    </source>
</evidence>
<dbReference type="InterPro" id="IPR029021">
    <property type="entry name" value="Prot-tyrosine_phosphatase-like"/>
</dbReference>
<name>A0A1D2VRW7_9ASCO</name>
<feature type="compositionally biased region" description="Low complexity" evidence="3">
    <location>
        <begin position="837"/>
        <end position="860"/>
    </location>
</feature>
<feature type="region of interest" description="Disordered" evidence="3">
    <location>
        <begin position="811"/>
        <end position="861"/>
    </location>
</feature>
<dbReference type="SMART" id="SM00194">
    <property type="entry name" value="PTPc"/>
    <property type="match status" value="1"/>
</dbReference>
<evidence type="ECO:0000259" key="6">
    <source>
        <dbReference type="PROSITE" id="PS50206"/>
    </source>
</evidence>
<dbReference type="InterPro" id="IPR000387">
    <property type="entry name" value="Tyr_Pase_dom"/>
</dbReference>
<feature type="domain" description="Rhodanese" evidence="6">
    <location>
        <begin position="187"/>
        <end position="346"/>
    </location>
</feature>
<evidence type="ECO:0000313" key="7">
    <source>
        <dbReference type="EMBL" id="ODV64346.1"/>
    </source>
</evidence>
<organism evidence="7 8">
    <name type="scientific">Ascoidea rubescens DSM 1968</name>
    <dbReference type="NCBI Taxonomy" id="1344418"/>
    <lineage>
        <taxon>Eukaryota</taxon>
        <taxon>Fungi</taxon>
        <taxon>Dikarya</taxon>
        <taxon>Ascomycota</taxon>
        <taxon>Saccharomycotina</taxon>
        <taxon>Saccharomycetes</taxon>
        <taxon>Ascoideaceae</taxon>
        <taxon>Ascoidea</taxon>
    </lineage>
</organism>
<evidence type="ECO:0000313" key="8">
    <source>
        <dbReference type="Proteomes" id="UP000095038"/>
    </source>
</evidence>
<dbReference type="GO" id="GO:0004725">
    <property type="term" value="F:protein tyrosine phosphatase activity"/>
    <property type="evidence" value="ECO:0007669"/>
    <property type="project" value="UniProtKB-EC"/>
</dbReference>
<dbReference type="InterPro" id="IPR016130">
    <property type="entry name" value="Tyr_Pase_AS"/>
</dbReference>
<feature type="region of interest" description="Disordered" evidence="3">
    <location>
        <begin position="50"/>
        <end position="70"/>
    </location>
</feature>
<dbReference type="PRINTS" id="PR00700">
    <property type="entry name" value="PRTYPHPHTASE"/>
</dbReference>
<keyword evidence="8" id="KW-1185">Reference proteome</keyword>
<dbReference type="SMART" id="SM00450">
    <property type="entry name" value="RHOD"/>
    <property type="match status" value="1"/>
</dbReference>
<dbReference type="Proteomes" id="UP000095038">
    <property type="component" value="Unassembled WGS sequence"/>
</dbReference>
<dbReference type="PANTHER" id="PTHR19134">
    <property type="entry name" value="RECEPTOR-TYPE TYROSINE-PROTEIN PHOSPHATASE"/>
    <property type="match status" value="1"/>
</dbReference>
<dbReference type="PROSITE" id="PS50206">
    <property type="entry name" value="RHODANESE_3"/>
    <property type="match status" value="1"/>
</dbReference>
<dbReference type="FunCoup" id="A0A1D2VRW7">
    <property type="interactions" value="81"/>
</dbReference>
<dbReference type="Gene3D" id="3.90.190.10">
    <property type="entry name" value="Protein tyrosine phosphatase superfamily"/>
    <property type="match status" value="1"/>
</dbReference>
<feature type="compositionally biased region" description="Low complexity" evidence="3">
    <location>
        <begin position="50"/>
        <end position="59"/>
    </location>
</feature>
<gene>
    <name evidence="7" type="ORF">ASCRUDRAFT_84165</name>
</gene>
<dbReference type="SUPFAM" id="SSF52799">
    <property type="entry name" value="(Phosphotyrosine protein) phosphatases II"/>
    <property type="match status" value="1"/>
</dbReference>
<dbReference type="PANTHER" id="PTHR19134:SF561">
    <property type="entry name" value="PROTEIN TYROSINE PHOSPHATASE 36E, ISOFORM A"/>
    <property type="match status" value="1"/>
</dbReference>
<dbReference type="InterPro" id="IPR050348">
    <property type="entry name" value="Protein-Tyr_Phosphatase"/>
</dbReference>
<dbReference type="EMBL" id="KV454475">
    <property type="protein sequence ID" value="ODV64346.1"/>
    <property type="molecule type" value="Genomic_DNA"/>
</dbReference>
<feature type="compositionally biased region" description="Low complexity" evidence="3">
    <location>
        <begin position="811"/>
        <end position="830"/>
    </location>
</feature>
<accession>A0A1D2VRW7</accession>
<evidence type="ECO:0000256" key="2">
    <source>
        <dbReference type="ARBA" id="ARBA00013064"/>
    </source>
</evidence>
<dbReference type="OrthoDB" id="6058203at2759"/>
<comment type="similarity">
    <text evidence="1">Belongs to the protein-tyrosine phosphatase family. Non-receptor class subfamily.</text>
</comment>
<evidence type="ECO:0000256" key="3">
    <source>
        <dbReference type="SAM" id="MobiDB-lite"/>
    </source>
</evidence>
<sequence>MISVSSATSTPTATPFEKTFDWNLSSNASSNSACPVSSNPTLNNISSIGSINSLPNISPKSPQNDTESPKKIHTLNTINRSSPVNNYNYSLSLNLNNSLNNPLTTTRKLKQLQRNNSTNSIHTIHDVCNIPNFNNNANFTNNVAQKPHNNLLKYKLHPNTKTITISQLATYLDQKNLIYTDLNSLKILSNLLILDTRSFNDYSNSRIKNSLNFSLPTTLLKRPNFNLKRSIDSLGNYEKSIFDYFLNNDIINNNSIELNSNSKLPKGPTGLPCVILYDSNSIISLTSKNNDNTNNKNNNENSPLTSSLTLSCMSLKFLNKNAWNAPVFVLQGGFTSFTKNFPNLIDKSPLNQLISNPSSIPTNFTHNLNPSNNNNKIKNFFNFNNINNKKLNKPNNIKNNNNLNLNLNLNLNCNVQNKNSSFPNTLIYKSNKISPALSGFKLPPSSCQPTFKIRQNEEPCQNFNLFNEINNNKINQINSINNNNNGFFDLDSIQNINSDYFKLLNYDLIKKNSIPLNIFPIWLSNLLSKNSIQISNNLTNCFDQLEYNEKIRLNNALSLDNNKNPNDKDCLQISSGLELGSKNRYKDIIPYENTRVKLSNAKNDSDYINASYLSSFFSQNKYIATQGPLSTTIADFWEMIINHKSPLIISLTSQFEDNREKCSNYWKNATYSDNGTLKVHLIEEINVSDLINDQNFTENFITNNNDNDHNDITNFIKNSSIIIRRIQVQLDDSPEHQVLQLQVESWPDYGTFDKYDDLLTLIYFERLITTNYSNLTNENPPIVVHCSAGCGRTGTFCTIDSTIDYIINHPNNDNTNNDNTTTTNNNNNTNNDDRKNGTNITSNTNTSNTDTSTNNPPNSNHDPVFDIVDLFRNQRVSMVQTLKQYLLIYDTLIVYYSYKNSHKLEIFDNIAKKLEIFQKYFKKIDNISKKVSTSN</sequence>
<dbReference type="PROSITE" id="PS50056">
    <property type="entry name" value="TYR_PHOSPHATASE_2"/>
    <property type="match status" value="1"/>
</dbReference>
<dbReference type="SUPFAM" id="SSF52821">
    <property type="entry name" value="Rhodanese/Cell cycle control phosphatase"/>
    <property type="match status" value="1"/>
</dbReference>
<feature type="domain" description="Tyrosine-protein phosphatase" evidence="4">
    <location>
        <begin position="582"/>
        <end position="895"/>
    </location>
</feature>